<proteinExistence type="predicted"/>
<dbReference type="AlphaFoldDB" id="U7Q8K7"/>
<feature type="region of interest" description="Disordered" evidence="1">
    <location>
        <begin position="114"/>
        <end position="143"/>
    </location>
</feature>
<evidence type="ECO:0000313" key="2">
    <source>
        <dbReference type="EMBL" id="ERT03375.1"/>
    </source>
</evidence>
<reference evidence="3" key="1">
    <citation type="journal article" date="2014" name="Genome Announc.">
        <title>Genome sequence of the pathogenic fungus Sporothrix schenckii (ATCC 58251).</title>
        <authorList>
            <person name="Cuomo C.A."/>
            <person name="Rodriguez-Del Valle N."/>
            <person name="Perez-Sanchez L."/>
            <person name="Abouelleil A."/>
            <person name="Goldberg J."/>
            <person name="Young S."/>
            <person name="Zeng Q."/>
            <person name="Birren B.W."/>
        </authorList>
    </citation>
    <scope>NUCLEOTIDE SEQUENCE [LARGE SCALE GENOMIC DNA]</scope>
    <source>
        <strain evidence="3">ATCC 58251 / de Perez 2211183</strain>
    </source>
</reference>
<accession>U7Q8K7</accession>
<gene>
    <name evidence="2" type="ORF">HMPREF1624_01689</name>
</gene>
<evidence type="ECO:0000256" key="1">
    <source>
        <dbReference type="SAM" id="MobiDB-lite"/>
    </source>
</evidence>
<keyword evidence="3" id="KW-1185">Reference proteome</keyword>
<name>U7Q8K7_SPOS1</name>
<organism evidence="2 3">
    <name type="scientific">Sporothrix schenckii (strain ATCC 58251 / de Perez 2211183)</name>
    <name type="common">Rose-picker's disease fungus</name>
    <dbReference type="NCBI Taxonomy" id="1391915"/>
    <lineage>
        <taxon>Eukaryota</taxon>
        <taxon>Fungi</taxon>
        <taxon>Dikarya</taxon>
        <taxon>Ascomycota</taxon>
        <taxon>Pezizomycotina</taxon>
        <taxon>Sordariomycetes</taxon>
        <taxon>Sordariomycetidae</taxon>
        <taxon>Ophiostomatales</taxon>
        <taxon>Ophiostomataceae</taxon>
        <taxon>Sporothrix</taxon>
    </lineage>
</organism>
<dbReference type="eggNOG" id="ENOG502T6QU">
    <property type="taxonomic scope" value="Eukaryota"/>
</dbReference>
<protein>
    <submittedName>
        <fullName evidence="2">Uncharacterized protein</fullName>
    </submittedName>
</protein>
<sequence length="297" mass="33320">MAPQVEISDAVEESAIVPDVTFSNTKALFEQIDDARENSDTDSLVVGHISVNEFRAMEAERERRGRRSRVFFLPDLACLMVTIPTRHHERAHLEMYDCIQDVIKDMGLADQWRHDGGATFDPPGDASGSGEGDSSGGPSSRRDPHDDAFWPTLVIEAGVSQTLPWLRIKAKWWLTASNFHMKVVVLVKLLVATSTIQIEQWVAELSRPQRPGATTTRASHAANQPVVKQEVLMHWVGPLPLLQTPLNRRTLSNFRVKGAPLVLRFKDLMDRPPVPAAGEHDILISEVRLQRMAMRVW</sequence>
<dbReference type="HOGENOM" id="CLU_058490_1_0_1"/>
<dbReference type="OrthoDB" id="76567at2759"/>
<dbReference type="EMBL" id="KI440842">
    <property type="protein sequence ID" value="ERT03375.1"/>
    <property type="molecule type" value="Genomic_DNA"/>
</dbReference>
<evidence type="ECO:0000313" key="3">
    <source>
        <dbReference type="Proteomes" id="UP000018087"/>
    </source>
</evidence>
<dbReference type="Proteomes" id="UP000018087">
    <property type="component" value="Unassembled WGS sequence"/>
</dbReference>